<keyword evidence="2" id="KW-1185">Reference proteome</keyword>
<evidence type="ECO:0000313" key="1">
    <source>
        <dbReference type="EMBL" id="BBF67944.1"/>
    </source>
</evidence>
<proteinExistence type="predicted"/>
<accession>A0ABM7FWE3</accession>
<sequence>MVMVSDSSGSTDAMVSAGAACAMAALASSDPQRAAANILKLVFDMLADPPDPCCVGNKV</sequence>
<name>A0ABM7FWE3_9SPHN</name>
<dbReference type="EMBL" id="AP018817">
    <property type="protein sequence ID" value="BBF67944.1"/>
    <property type="molecule type" value="Genomic_DNA"/>
</dbReference>
<organism evidence="1 2">
    <name type="scientific">Sphingomonas bisphenolicum</name>
    <dbReference type="NCBI Taxonomy" id="296544"/>
    <lineage>
        <taxon>Bacteria</taxon>
        <taxon>Pseudomonadati</taxon>
        <taxon>Pseudomonadota</taxon>
        <taxon>Alphaproteobacteria</taxon>
        <taxon>Sphingomonadales</taxon>
        <taxon>Sphingomonadaceae</taxon>
        <taxon>Sphingomonas</taxon>
    </lineage>
</organism>
<reference evidence="1" key="1">
    <citation type="submission" date="2018-07" db="EMBL/GenBank/DDBJ databases">
        <title>Complete genome sequence of Sphingomonas bisphenolicum strain AO1, a bisphenol A degradative bacterium isolated from Japanese farm field.</title>
        <authorList>
            <person name="Murakami M."/>
            <person name="Koh M."/>
            <person name="Koba S."/>
            <person name="Matsumura Y."/>
        </authorList>
    </citation>
    <scope>NUCLEOTIDE SEQUENCE</scope>
    <source>
        <strain evidence="1">AO1</strain>
    </source>
</reference>
<evidence type="ECO:0000313" key="2">
    <source>
        <dbReference type="Proteomes" id="UP001059971"/>
    </source>
</evidence>
<protein>
    <submittedName>
        <fullName evidence="1">Uncharacterized protein</fullName>
    </submittedName>
</protein>
<gene>
    <name evidence="1" type="ORF">SBA_ch1_01440</name>
</gene>
<dbReference type="Proteomes" id="UP001059971">
    <property type="component" value="Chromosome 1"/>
</dbReference>